<evidence type="ECO:0000313" key="1">
    <source>
        <dbReference type="EMBL" id="KRN88589.1"/>
    </source>
</evidence>
<accession>A0A0R2KQW8</accession>
<proteinExistence type="predicted"/>
<comment type="caution">
    <text evidence="1">The sequence shown here is derived from an EMBL/GenBank/DDBJ whole genome shotgun (WGS) entry which is preliminary data.</text>
</comment>
<reference evidence="1 2" key="1">
    <citation type="journal article" date="2015" name="Genome Announc.">
        <title>Expanding the biotechnology potential of lactobacilli through comparative genomics of 213 strains and associated genera.</title>
        <authorList>
            <person name="Sun Z."/>
            <person name="Harris H.M."/>
            <person name="McCann A."/>
            <person name="Guo C."/>
            <person name="Argimon S."/>
            <person name="Zhang W."/>
            <person name="Yang X."/>
            <person name="Jeffery I.B."/>
            <person name="Cooney J.C."/>
            <person name="Kagawa T.F."/>
            <person name="Liu W."/>
            <person name="Song Y."/>
            <person name="Salvetti E."/>
            <person name="Wrobel A."/>
            <person name="Rasinkangas P."/>
            <person name="Parkhill J."/>
            <person name="Rea M.C."/>
            <person name="O'Sullivan O."/>
            <person name="Ritari J."/>
            <person name="Douillard F.P."/>
            <person name="Paul Ross R."/>
            <person name="Yang R."/>
            <person name="Briner A.E."/>
            <person name="Felis G.E."/>
            <person name="de Vos W.M."/>
            <person name="Barrangou R."/>
            <person name="Klaenhammer T.R."/>
            <person name="Caufield P.W."/>
            <person name="Cui Y."/>
            <person name="Zhang H."/>
            <person name="O'Toole P.W."/>
        </authorList>
    </citation>
    <scope>NUCLEOTIDE SEQUENCE [LARGE SCALE GENOMIC DNA]</scope>
    <source>
        <strain evidence="1 2">DSM 22408</strain>
    </source>
</reference>
<dbReference type="AlphaFoldDB" id="A0A0R2KQW8"/>
<dbReference type="STRING" id="1122146.IV53_GL000554"/>
<dbReference type="RefSeq" id="WP_027106997.1">
    <property type="nucleotide sequence ID" value="NZ_JQBZ01000025.1"/>
</dbReference>
<dbReference type="Proteomes" id="UP000051500">
    <property type="component" value="Unassembled WGS sequence"/>
</dbReference>
<dbReference type="PATRIC" id="fig|1122146.4.peg.569"/>
<name>A0A0R2KQW8_9LACO</name>
<evidence type="ECO:0000313" key="2">
    <source>
        <dbReference type="Proteomes" id="UP000051500"/>
    </source>
</evidence>
<gene>
    <name evidence="1" type="ORF">IV53_GL000554</name>
</gene>
<keyword evidence="2" id="KW-1185">Reference proteome</keyword>
<organism evidence="1 2">
    <name type="scientific">Ligilactobacillus ceti DSM 22408</name>
    <dbReference type="NCBI Taxonomy" id="1122146"/>
    <lineage>
        <taxon>Bacteria</taxon>
        <taxon>Bacillati</taxon>
        <taxon>Bacillota</taxon>
        <taxon>Bacilli</taxon>
        <taxon>Lactobacillales</taxon>
        <taxon>Lactobacillaceae</taxon>
        <taxon>Ligilactobacillus</taxon>
    </lineage>
</organism>
<dbReference type="EMBL" id="JQBZ01000025">
    <property type="protein sequence ID" value="KRN88589.1"/>
    <property type="molecule type" value="Genomic_DNA"/>
</dbReference>
<protein>
    <submittedName>
        <fullName evidence="1">Uncharacterized protein</fullName>
    </submittedName>
</protein>
<sequence length="143" mass="16860">MKERIYLDRNGKTVEPGTVDKKAGILYVKQGIVITEEDQHDKEYIVSLGALKPLGRISCYYSADKKKYDSYYIDKKTAVMTDIERYATNEHGFGDEELAQAMQKVVQEPYAYIMVEWEDPELTQHKQNFFKQEFKKIEERFKK</sequence>